<dbReference type="AlphaFoldDB" id="A0A645CJ49"/>
<accession>A0A645CJ49</accession>
<reference evidence="1" key="1">
    <citation type="submission" date="2019-08" db="EMBL/GenBank/DDBJ databases">
        <authorList>
            <person name="Kucharzyk K."/>
            <person name="Murdoch R.W."/>
            <person name="Higgins S."/>
            <person name="Loffler F."/>
        </authorList>
    </citation>
    <scope>NUCLEOTIDE SEQUENCE</scope>
</reference>
<organism evidence="1">
    <name type="scientific">bioreactor metagenome</name>
    <dbReference type="NCBI Taxonomy" id="1076179"/>
    <lineage>
        <taxon>unclassified sequences</taxon>
        <taxon>metagenomes</taxon>
        <taxon>ecological metagenomes</taxon>
    </lineage>
</organism>
<name>A0A645CJ49_9ZZZZ</name>
<protein>
    <submittedName>
        <fullName evidence="1">Uncharacterized protein</fullName>
    </submittedName>
</protein>
<comment type="caution">
    <text evidence="1">The sequence shown here is derived from an EMBL/GenBank/DDBJ whole genome shotgun (WGS) entry which is preliminary data.</text>
</comment>
<evidence type="ECO:0000313" key="1">
    <source>
        <dbReference type="EMBL" id="MPM76943.1"/>
    </source>
</evidence>
<dbReference type="EMBL" id="VSSQ01027612">
    <property type="protein sequence ID" value="MPM76943.1"/>
    <property type="molecule type" value="Genomic_DNA"/>
</dbReference>
<sequence length="69" mass="7237">MNIQRIAQVLGAHHAALNVPAGPALPPGAVPEGLAGLGRLPQREVSGRSFFIVHIHARAFLQILEVLAA</sequence>
<proteinExistence type="predicted"/>
<gene>
    <name evidence="1" type="ORF">SDC9_123942</name>
</gene>